<evidence type="ECO:0000313" key="2">
    <source>
        <dbReference type="Proteomes" id="UP000181909"/>
    </source>
</evidence>
<evidence type="ECO:0008006" key="3">
    <source>
        <dbReference type="Google" id="ProtNLM"/>
    </source>
</evidence>
<organism evidence="1 2">
    <name type="scientific">Streptomyces atratus</name>
    <dbReference type="NCBI Taxonomy" id="1893"/>
    <lineage>
        <taxon>Bacteria</taxon>
        <taxon>Bacillati</taxon>
        <taxon>Actinomycetota</taxon>
        <taxon>Actinomycetes</taxon>
        <taxon>Kitasatosporales</taxon>
        <taxon>Streptomycetaceae</taxon>
        <taxon>Streptomyces</taxon>
    </lineage>
</organism>
<dbReference type="STRING" id="1893.SAMN02787144_103855"/>
<evidence type="ECO:0000313" key="1">
    <source>
        <dbReference type="EMBL" id="SFY43711.1"/>
    </source>
</evidence>
<dbReference type="SUPFAM" id="SSF160631">
    <property type="entry name" value="SMI1/KNR4-like"/>
    <property type="match status" value="1"/>
</dbReference>
<proteinExistence type="predicted"/>
<accession>A0A1K2F7E3</accession>
<gene>
    <name evidence="1" type="ORF">SAMN02787144_103855</name>
</gene>
<sequence length="131" mass="14921">MRQDRGYIEFLERFSGVTISDPEKDIGIDIMGFDPCVVNLVETEGPVVDSNGYLLIAMCSYGEVSDGRLVTWEYDFAFDATGNRREGIYRLVALGGENLGEFEWYVGNFEEWLAELVERSGYYAKPVSRNY</sequence>
<dbReference type="AlphaFoldDB" id="A0A1K2F7E3"/>
<dbReference type="Proteomes" id="UP000181909">
    <property type="component" value="Unassembled WGS sequence"/>
</dbReference>
<protein>
    <recommendedName>
        <fullName evidence="3">SMI1/KNR4 family protein</fullName>
    </recommendedName>
</protein>
<dbReference type="EMBL" id="FPJO01000038">
    <property type="protein sequence ID" value="SFY43711.1"/>
    <property type="molecule type" value="Genomic_DNA"/>
</dbReference>
<name>A0A1K2F7E3_STRAR</name>
<dbReference type="InterPro" id="IPR037883">
    <property type="entry name" value="Knr4/Smi1-like_sf"/>
</dbReference>
<reference evidence="1 2" key="1">
    <citation type="submission" date="2016-11" db="EMBL/GenBank/DDBJ databases">
        <authorList>
            <person name="Jaros S."/>
            <person name="Januszkiewicz K."/>
            <person name="Wedrychowicz H."/>
        </authorList>
    </citation>
    <scope>NUCLEOTIDE SEQUENCE [LARGE SCALE GENOMIC DNA]</scope>
    <source>
        <strain evidence="1 2">OK807</strain>
    </source>
</reference>